<evidence type="ECO:0000313" key="10">
    <source>
        <dbReference type="EMBL" id="TMQ64793.1"/>
    </source>
</evidence>
<evidence type="ECO:0000256" key="4">
    <source>
        <dbReference type="HAMAP-Rule" id="MF_01988"/>
    </source>
</evidence>
<dbReference type="InterPro" id="IPR005810">
    <property type="entry name" value="CoA_lig_alpha"/>
</dbReference>
<comment type="pathway">
    <text evidence="4 7">Carbohydrate metabolism; tricarboxylic acid cycle; succinate from succinyl-CoA (ligase route): step 1/1.</text>
</comment>
<feature type="domain" description="CoA-binding" evidence="9">
    <location>
        <begin position="4"/>
        <end position="100"/>
    </location>
</feature>
<feature type="binding site" evidence="4">
    <location>
        <begin position="17"/>
        <end position="20"/>
    </location>
    <ligand>
        <name>CoA</name>
        <dbReference type="ChEBI" id="CHEBI:57287"/>
    </ligand>
</feature>
<dbReference type="EC" id="6.2.1.5" evidence="4"/>
<sequence>MSILVGRDSRVLVQGITGRDGSFHARQMKEYGTRVVAGVTPGKGGASIDGIPVFDSVEEAVAKTKANVSVVYVPAALAQDAIYEAVDAEIPLVVCITEGLPVRDMVEVATYLRGRSTRLIGPNCPGLISPGQCKVGIMPGFIHTPGRIGLVSRSGTLTYEVVWQLTRAGMGQSTCIGIGGDPIVGTRFVDTLALFEADDKTDAIVLIGEIGGSDEEDAAALIERHVSKPVVAFIAGQTAPPGRRMGHAGAIVSGGAGTAQEKMARFERAGVPVAKIPSEIPGLLAAGIAKRGPKGLRVVRGGRRKAAKPGGKKAAAGARKAAAGARKTAARRKTTKRKPIKTKRRSRP</sequence>
<dbReference type="UniPathway" id="UPA00223">
    <property type="reaction ID" value="UER00999"/>
</dbReference>
<feature type="active site" description="Tele-phosphohistidine intermediate" evidence="4 5">
    <location>
        <position position="247"/>
    </location>
</feature>
<feature type="binding site" evidence="4">
    <location>
        <begin position="96"/>
        <end position="98"/>
    </location>
    <ligand>
        <name>CoA</name>
        <dbReference type="ChEBI" id="CHEBI:57287"/>
    </ligand>
</feature>
<dbReference type="NCBIfam" id="TIGR01019">
    <property type="entry name" value="sucCoAalpha"/>
    <property type="match status" value="1"/>
</dbReference>
<dbReference type="PROSITE" id="PS00399">
    <property type="entry name" value="SUCCINYL_COA_LIG_2"/>
    <property type="match status" value="1"/>
</dbReference>
<proteinExistence type="inferred from homology"/>
<dbReference type="EMBL" id="VBOZ01000017">
    <property type="protein sequence ID" value="TMQ64793.1"/>
    <property type="molecule type" value="Genomic_DNA"/>
</dbReference>
<comment type="similarity">
    <text evidence="4 6">Belongs to the succinate/malate CoA ligase alpha subunit family.</text>
</comment>
<dbReference type="Pfam" id="PF00549">
    <property type="entry name" value="Ligase_CoA"/>
    <property type="match status" value="1"/>
</dbReference>
<dbReference type="PANTHER" id="PTHR11117">
    <property type="entry name" value="SUCCINYL-COA LIGASE SUBUNIT ALPHA"/>
    <property type="match status" value="1"/>
</dbReference>
<comment type="function">
    <text evidence="4 7">Succinyl-CoA synthetase functions in the citric acid cycle (TCA), coupling the hydrolysis of succinyl-CoA to the synthesis of either ATP or GTP and thus represents the only step of substrate-level phosphorylation in the TCA. The alpha subunit of the enzyme binds the substrates coenzyme A and phosphate, while succinate binding and nucleotide specificity is provided by the beta subunit.</text>
</comment>
<dbReference type="SUPFAM" id="SSF51735">
    <property type="entry name" value="NAD(P)-binding Rossmann-fold domains"/>
    <property type="match status" value="1"/>
</dbReference>
<evidence type="ECO:0000256" key="5">
    <source>
        <dbReference type="PIRSR" id="PIRSR001553-1"/>
    </source>
</evidence>
<keyword evidence="3 4" id="KW-0547">Nucleotide-binding</keyword>
<dbReference type="SMART" id="SM00881">
    <property type="entry name" value="CoA_binding"/>
    <property type="match status" value="1"/>
</dbReference>
<dbReference type="PRINTS" id="PR01798">
    <property type="entry name" value="SCOASYNTHASE"/>
</dbReference>
<evidence type="ECO:0000256" key="8">
    <source>
        <dbReference type="SAM" id="MobiDB-lite"/>
    </source>
</evidence>
<evidence type="ECO:0000256" key="6">
    <source>
        <dbReference type="RuleBase" id="RU000677"/>
    </source>
</evidence>
<dbReference type="NCBIfam" id="NF004230">
    <property type="entry name" value="PRK05678.1"/>
    <property type="match status" value="1"/>
</dbReference>
<evidence type="ECO:0000256" key="7">
    <source>
        <dbReference type="RuleBase" id="RU000699"/>
    </source>
</evidence>
<dbReference type="InterPro" id="IPR016102">
    <property type="entry name" value="Succinyl-CoA_synth-like"/>
</dbReference>
<dbReference type="PANTHER" id="PTHR11117:SF2">
    <property type="entry name" value="SUCCINATE--COA LIGASE [ADP_GDP-FORMING] SUBUNIT ALPHA, MITOCHONDRIAL"/>
    <property type="match status" value="1"/>
</dbReference>
<evidence type="ECO:0000259" key="9">
    <source>
        <dbReference type="SMART" id="SM00881"/>
    </source>
</evidence>
<evidence type="ECO:0000256" key="2">
    <source>
        <dbReference type="ARBA" id="ARBA00022598"/>
    </source>
</evidence>
<feature type="binding site" evidence="4">
    <location>
        <position position="159"/>
    </location>
    <ligand>
        <name>substrate</name>
        <note>ligand shared with subunit beta</note>
    </ligand>
</feature>
<dbReference type="InterPro" id="IPR036291">
    <property type="entry name" value="NAD(P)-bd_dom_sf"/>
</dbReference>
<dbReference type="Pfam" id="PF02629">
    <property type="entry name" value="CoA_binding"/>
    <property type="match status" value="1"/>
</dbReference>
<reference evidence="10 11" key="1">
    <citation type="journal article" date="2019" name="Nat. Microbiol.">
        <title>Mediterranean grassland soil C-N compound turnover is dependent on rainfall and depth, and is mediated by genomically divergent microorganisms.</title>
        <authorList>
            <person name="Diamond S."/>
            <person name="Andeer P.F."/>
            <person name="Li Z."/>
            <person name="Crits-Christoph A."/>
            <person name="Burstein D."/>
            <person name="Anantharaman K."/>
            <person name="Lane K.R."/>
            <person name="Thomas B.C."/>
            <person name="Pan C."/>
            <person name="Northen T.R."/>
            <person name="Banfield J.F."/>
        </authorList>
    </citation>
    <scope>NUCLEOTIDE SEQUENCE [LARGE SCALE GENOMIC DNA]</scope>
    <source>
        <strain evidence="10">WS_9</strain>
    </source>
</reference>
<dbReference type="HAMAP" id="MF_01988">
    <property type="entry name" value="Succ_CoA_alpha"/>
    <property type="match status" value="1"/>
</dbReference>
<feature type="compositionally biased region" description="Basic residues" evidence="8">
    <location>
        <begin position="301"/>
        <end position="311"/>
    </location>
</feature>
<feature type="binding site" evidence="4">
    <location>
        <position position="43"/>
    </location>
    <ligand>
        <name>CoA</name>
        <dbReference type="ChEBI" id="CHEBI:57287"/>
    </ligand>
</feature>
<organism evidence="10 11">
    <name type="scientific">Eiseniibacteriota bacterium</name>
    <dbReference type="NCBI Taxonomy" id="2212470"/>
    <lineage>
        <taxon>Bacteria</taxon>
        <taxon>Candidatus Eiseniibacteriota</taxon>
    </lineage>
</organism>
<evidence type="ECO:0000256" key="1">
    <source>
        <dbReference type="ARBA" id="ARBA00022532"/>
    </source>
</evidence>
<keyword evidence="1 4" id="KW-0816">Tricarboxylic acid cycle</keyword>
<comment type="caution">
    <text evidence="10">The sequence shown here is derived from an EMBL/GenBank/DDBJ whole genome shotgun (WGS) entry which is preliminary data.</text>
</comment>
<protein>
    <recommendedName>
        <fullName evidence="4">Succinate--CoA ligase [ADP-forming] subunit alpha</fullName>
        <ecNumber evidence="4">6.2.1.5</ecNumber>
    </recommendedName>
    <alternativeName>
        <fullName evidence="4">Succinyl-CoA synthetase subunit alpha</fullName>
        <shortName evidence="4">SCS-alpha</shortName>
    </alternativeName>
</protein>
<dbReference type="InterPro" id="IPR017440">
    <property type="entry name" value="Cit_synth/succinyl-CoA_lig_AS"/>
</dbReference>
<dbReference type="FunFam" id="3.40.50.261:FF:000006">
    <property type="entry name" value="Succinate--CoA ligase [ADP-forming] subunit alpha"/>
    <property type="match status" value="1"/>
</dbReference>
<dbReference type="InterPro" id="IPR005811">
    <property type="entry name" value="SUCC_ACL_C"/>
</dbReference>
<comment type="catalytic activity">
    <reaction evidence="4 7">
        <text>succinate + ATP + CoA = succinyl-CoA + ADP + phosphate</text>
        <dbReference type="Rhea" id="RHEA:17661"/>
        <dbReference type="ChEBI" id="CHEBI:30031"/>
        <dbReference type="ChEBI" id="CHEBI:30616"/>
        <dbReference type="ChEBI" id="CHEBI:43474"/>
        <dbReference type="ChEBI" id="CHEBI:57287"/>
        <dbReference type="ChEBI" id="CHEBI:57292"/>
        <dbReference type="ChEBI" id="CHEBI:456216"/>
        <dbReference type="EC" id="6.2.1.5"/>
    </reaction>
</comment>
<dbReference type="Gene3D" id="3.40.50.720">
    <property type="entry name" value="NAD(P)-binding Rossmann-like Domain"/>
    <property type="match status" value="1"/>
</dbReference>
<keyword evidence="2 4" id="KW-0436">Ligase</keyword>
<evidence type="ECO:0000256" key="3">
    <source>
        <dbReference type="ARBA" id="ARBA00022741"/>
    </source>
</evidence>
<dbReference type="AlphaFoldDB" id="A0A538TME3"/>
<dbReference type="InterPro" id="IPR033847">
    <property type="entry name" value="Citrt_syn/SCS-alpha_CS"/>
</dbReference>
<dbReference type="SUPFAM" id="SSF52210">
    <property type="entry name" value="Succinyl-CoA synthetase domains"/>
    <property type="match status" value="1"/>
</dbReference>
<dbReference type="GO" id="GO:0000166">
    <property type="term" value="F:nucleotide binding"/>
    <property type="evidence" value="ECO:0007669"/>
    <property type="project" value="UniProtKB-KW"/>
</dbReference>
<accession>A0A538TME3</accession>
<feature type="compositionally biased region" description="Basic residues" evidence="8">
    <location>
        <begin position="328"/>
        <end position="348"/>
    </location>
</feature>
<dbReference type="Proteomes" id="UP000317691">
    <property type="component" value="Unassembled WGS sequence"/>
</dbReference>
<comment type="catalytic activity">
    <reaction evidence="4">
        <text>GTP + succinate + CoA = succinyl-CoA + GDP + phosphate</text>
        <dbReference type="Rhea" id="RHEA:22120"/>
        <dbReference type="ChEBI" id="CHEBI:30031"/>
        <dbReference type="ChEBI" id="CHEBI:37565"/>
        <dbReference type="ChEBI" id="CHEBI:43474"/>
        <dbReference type="ChEBI" id="CHEBI:57287"/>
        <dbReference type="ChEBI" id="CHEBI:57292"/>
        <dbReference type="ChEBI" id="CHEBI:58189"/>
    </reaction>
</comment>
<dbReference type="PIRSF" id="PIRSF001553">
    <property type="entry name" value="SucCS_alpha"/>
    <property type="match status" value="1"/>
</dbReference>
<feature type="region of interest" description="Disordered" evidence="8">
    <location>
        <begin position="301"/>
        <end position="348"/>
    </location>
</feature>
<dbReference type="GO" id="GO:0004775">
    <property type="term" value="F:succinate-CoA ligase (ADP-forming) activity"/>
    <property type="evidence" value="ECO:0007669"/>
    <property type="project" value="UniProtKB-UniRule"/>
</dbReference>
<dbReference type="PROSITE" id="PS01216">
    <property type="entry name" value="SUCCINYL_COA_LIG_1"/>
    <property type="match status" value="1"/>
</dbReference>
<dbReference type="GO" id="GO:0004776">
    <property type="term" value="F:succinate-CoA ligase (GDP-forming) activity"/>
    <property type="evidence" value="ECO:0007669"/>
    <property type="project" value="TreeGrafter"/>
</dbReference>
<dbReference type="Gene3D" id="3.40.50.261">
    <property type="entry name" value="Succinyl-CoA synthetase domains"/>
    <property type="match status" value="1"/>
</dbReference>
<gene>
    <name evidence="4 10" type="primary">sucD</name>
    <name evidence="10" type="ORF">E6K79_07080</name>
</gene>
<evidence type="ECO:0000313" key="11">
    <source>
        <dbReference type="Proteomes" id="UP000317691"/>
    </source>
</evidence>
<dbReference type="FunFam" id="3.40.50.720:FF:000205">
    <property type="entry name" value="Succinate--CoA ligase [ADP-forming] subunit alpha"/>
    <property type="match status" value="1"/>
</dbReference>
<comment type="subunit">
    <text evidence="4 7">Heterotetramer of two alpha and two beta subunits.</text>
</comment>
<dbReference type="InterPro" id="IPR003781">
    <property type="entry name" value="CoA-bd"/>
</dbReference>
<name>A0A538TME3_UNCEI</name>
<dbReference type="GO" id="GO:0006099">
    <property type="term" value="P:tricarboxylic acid cycle"/>
    <property type="evidence" value="ECO:0007669"/>
    <property type="project" value="UniProtKB-UniRule"/>
</dbReference>
<feature type="compositionally biased region" description="Low complexity" evidence="8">
    <location>
        <begin position="312"/>
        <end position="327"/>
    </location>
</feature>
<dbReference type="GO" id="GO:0009361">
    <property type="term" value="C:succinate-CoA ligase complex (ADP-forming)"/>
    <property type="evidence" value="ECO:0007669"/>
    <property type="project" value="TreeGrafter"/>
</dbReference>